<evidence type="ECO:0000259" key="2">
    <source>
        <dbReference type="Pfam" id="PF07007"/>
    </source>
</evidence>
<sequence length="135" mass="14335">MKTHARLCAALSLALLSSSALACGDEAALYSRAYDQCMDAAVSTVAMQDCIAAEHGKQDKTLNDNYRKLMAALAKPRQPQLLAAQRLWLQYRDANCRLYADPDGGTAAALAAADCALAATAARAAELAKLLPEQH</sequence>
<keyword evidence="1" id="KW-0732">Signal</keyword>
<feature type="domain" description="Lysozyme inhibitor LprI-like N-terminal" evidence="2">
    <location>
        <begin position="37"/>
        <end position="127"/>
    </location>
</feature>
<dbReference type="InterPro" id="IPR009739">
    <property type="entry name" value="LprI-like_N"/>
</dbReference>
<feature type="signal peptide" evidence="1">
    <location>
        <begin position="1"/>
        <end position="22"/>
    </location>
</feature>
<evidence type="ECO:0000256" key="1">
    <source>
        <dbReference type="SAM" id="SignalP"/>
    </source>
</evidence>
<keyword evidence="4" id="KW-1185">Reference proteome</keyword>
<dbReference type="EMBL" id="JAHDTB010000001">
    <property type="protein sequence ID" value="MBW8286418.1"/>
    <property type="molecule type" value="Genomic_DNA"/>
</dbReference>
<protein>
    <submittedName>
        <fullName evidence="3">DUF1311 domain-containing protein</fullName>
    </submittedName>
</protein>
<reference evidence="3 4" key="1">
    <citation type="submission" date="2021-05" db="EMBL/GenBank/DDBJ databases">
        <title>Draft Whole Genome Sequencing Of Biosensor Chromobacterium violaceum Strain CV026 Reveals A Regulatory RNA In Chromobacterium violaceum Phenotype Regulatory Network.</title>
        <authorList>
            <person name="Hong K.W."/>
            <person name="Chan K.G."/>
            <person name="Chang C.-Y."/>
        </authorList>
    </citation>
    <scope>NUCLEOTIDE SEQUENCE [LARGE SCALE GENOMIC DNA]</scope>
    <source>
        <strain evidence="3 4">ATCC 31532</strain>
    </source>
</reference>
<dbReference type="PROSITE" id="PS51257">
    <property type="entry name" value="PROKAR_LIPOPROTEIN"/>
    <property type="match status" value="1"/>
</dbReference>
<organism evidence="3 4">
    <name type="scientific">Chromobacterium subtsugae</name>
    <dbReference type="NCBI Taxonomy" id="251747"/>
    <lineage>
        <taxon>Bacteria</taxon>
        <taxon>Pseudomonadati</taxon>
        <taxon>Pseudomonadota</taxon>
        <taxon>Betaproteobacteria</taxon>
        <taxon>Neisseriales</taxon>
        <taxon>Chromobacteriaceae</taxon>
        <taxon>Chromobacterium</taxon>
    </lineage>
</organism>
<feature type="chain" id="PRO_5045522127" evidence="1">
    <location>
        <begin position="23"/>
        <end position="135"/>
    </location>
</feature>
<dbReference type="PANTHER" id="PTHR39176:SF1">
    <property type="entry name" value="PERIPLASMIC PROTEIN"/>
    <property type="match status" value="1"/>
</dbReference>
<gene>
    <name evidence="3" type="ORF">KIF53_02035</name>
</gene>
<proteinExistence type="predicted"/>
<dbReference type="Gene3D" id="1.20.1270.180">
    <property type="match status" value="1"/>
</dbReference>
<name>A0ABS7F8J3_9NEIS</name>
<dbReference type="Pfam" id="PF07007">
    <property type="entry name" value="LprI"/>
    <property type="match status" value="1"/>
</dbReference>
<dbReference type="GeneID" id="89687902"/>
<dbReference type="PANTHER" id="PTHR39176">
    <property type="entry name" value="PERIPLASMIC PROTEIN-RELATED"/>
    <property type="match status" value="1"/>
</dbReference>
<dbReference type="RefSeq" id="WP_043571869.1">
    <property type="nucleotide sequence ID" value="NZ_CP142381.1"/>
</dbReference>
<dbReference type="Proteomes" id="UP000711178">
    <property type="component" value="Unassembled WGS sequence"/>
</dbReference>
<accession>A0ABS7F8J3</accession>
<comment type="caution">
    <text evidence="3">The sequence shown here is derived from an EMBL/GenBank/DDBJ whole genome shotgun (WGS) entry which is preliminary data.</text>
</comment>
<evidence type="ECO:0000313" key="3">
    <source>
        <dbReference type="EMBL" id="MBW8286418.1"/>
    </source>
</evidence>
<evidence type="ECO:0000313" key="4">
    <source>
        <dbReference type="Proteomes" id="UP000711178"/>
    </source>
</evidence>